<gene>
    <name evidence="2" type="ORF">AAHA92_17254</name>
</gene>
<organism evidence="2 3">
    <name type="scientific">Salvia divinorum</name>
    <name type="common">Maria pastora</name>
    <name type="synonym">Diviner's sage</name>
    <dbReference type="NCBI Taxonomy" id="28513"/>
    <lineage>
        <taxon>Eukaryota</taxon>
        <taxon>Viridiplantae</taxon>
        <taxon>Streptophyta</taxon>
        <taxon>Embryophyta</taxon>
        <taxon>Tracheophyta</taxon>
        <taxon>Spermatophyta</taxon>
        <taxon>Magnoliopsida</taxon>
        <taxon>eudicotyledons</taxon>
        <taxon>Gunneridae</taxon>
        <taxon>Pentapetalae</taxon>
        <taxon>asterids</taxon>
        <taxon>lamiids</taxon>
        <taxon>Lamiales</taxon>
        <taxon>Lamiaceae</taxon>
        <taxon>Nepetoideae</taxon>
        <taxon>Mentheae</taxon>
        <taxon>Salviinae</taxon>
        <taxon>Salvia</taxon>
        <taxon>Salvia subgen. Calosphace</taxon>
    </lineage>
</organism>
<dbReference type="Proteomes" id="UP001567538">
    <property type="component" value="Unassembled WGS sequence"/>
</dbReference>
<feature type="compositionally biased region" description="Gly residues" evidence="1">
    <location>
        <begin position="78"/>
        <end position="87"/>
    </location>
</feature>
<comment type="caution">
    <text evidence="2">The sequence shown here is derived from an EMBL/GenBank/DDBJ whole genome shotgun (WGS) entry which is preliminary data.</text>
</comment>
<evidence type="ECO:0000313" key="3">
    <source>
        <dbReference type="Proteomes" id="UP001567538"/>
    </source>
</evidence>
<dbReference type="PANTHER" id="PTHR46250">
    <property type="entry name" value="MYB/SANT-LIKE DNA-BINDING DOMAIN PROTEIN-RELATED"/>
    <property type="match status" value="1"/>
</dbReference>
<evidence type="ECO:0000313" key="2">
    <source>
        <dbReference type="EMBL" id="KAL1549114.1"/>
    </source>
</evidence>
<evidence type="ECO:0000256" key="1">
    <source>
        <dbReference type="SAM" id="MobiDB-lite"/>
    </source>
</evidence>
<feature type="region of interest" description="Disordered" evidence="1">
    <location>
        <begin position="74"/>
        <end position="125"/>
    </location>
</feature>
<dbReference type="AlphaFoldDB" id="A0ABD1H1N3"/>
<proteinExistence type="predicted"/>
<feature type="compositionally biased region" description="Polar residues" evidence="1">
    <location>
        <begin position="93"/>
        <end position="125"/>
    </location>
</feature>
<protein>
    <submittedName>
        <fullName evidence="2">Uncharacterized protein</fullName>
    </submittedName>
</protein>
<accession>A0ABD1H1N3</accession>
<name>A0ABD1H1N3_SALDI</name>
<sequence length="125" mass="13390">MQRSGVGFNLHDDFKIYCDDDQWSQIVRVDSNACFMRFKPWPYFDDWKMIFGKNRANGTGAAGFMDAVNELHSQGNEEGVGTGGGVNLGIDELSNTEPNTNTQADVAGDSTCQSAGDTAAPSGSG</sequence>
<keyword evidence="3" id="KW-1185">Reference proteome</keyword>
<dbReference type="PANTHER" id="PTHR46250:SF15">
    <property type="entry name" value="OS01G0523800 PROTEIN"/>
    <property type="match status" value="1"/>
</dbReference>
<reference evidence="2 3" key="1">
    <citation type="submission" date="2024-06" db="EMBL/GenBank/DDBJ databases">
        <title>A chromosome level genome sequence of Diviner's sage (Salvia divinorum).</title>
        <authorList>
            <person name="Ford S.A."/>
            <person name="Ro D.-K."/>
            <person name="Ness R.W."/>
            <person name="Phillips M.A."/>
        </authorList>
    </citation>
    <scope>NUCLEOTIDE SEQUENCE [LARGE SCALE GENOMIC DNA]</scope>
    <source>
        <strain evidence="2">SAF-2024a</strain>
        <tissue evidence="2">Leaf</tissue>
    </source>
</reference>
<dbReference type="EMBL" id="JBEAFC010000007">
    <property type="protein sequence ID" value="KAL1549114.1"/>
    <property type="molecule type" value="Genomic_DNA"/>
</dbReference>